<evidence type="ECO:0000256" key="2">
    <source>
        <dbReference type="SAM" id="SignalP"/>
    </source>
</evidence>
<gene>
    <name evidence="3" type="ORF">Mal15_56000</name>
</gene>
<reference evidence="3 4" key="1">
    <citation type="submission" date="2019-02" db="EMBL/GenBank/DDBJ databases">
        <title>Planctomycetal bacteria perform biofilm scaping via a novel small molecule.</title>
        <authorList>
            <person name="Jeske O."/>
            <person name="Boedeker C."/>
            <person name="Wiegand S."/>
            <person name="Breitling P."/>
            <person name="Kallscheuer N."/>
            <person name="Jogler M."/>
            <person name="Rohde M."/>
            <person name="Petersen J."/>
            <person name="Medema M.H."/>
            <person name="Surup F."/>
            <person name="Jogler C."/>
        </authorList>
    </citation>
    <scope>NUCLEOTIDE SEQUENCE [LARGE SCALE GENOMIC DNA]</scope>
    <source>
        <strain evidence="3 4">Mal15</strain>
    </source>
</reference>
<dbReference type="KEGG" id="smam:Mal15_56000"/>
<accession>A0A5B9MJH3</accession>
<dbReference type="RefSeq" id="WP_147870592.1">
    <property type="nucleotide sequence ID" value="NZ_CP036264.1"/>
</dbReference>
<dbReference type="AlphaFoldDB" id="A0A5B9MJH3"/>
<evidence type="ECO:0000313" key="4">
    <source>
        <dbReference type="Proteomes" id="UP000321353"/>
    </source>
</evidence>
<evidence type="ECO:0000313" key="3">
    <source>
        <dbReference type="EMBL" id="QEG01523.1"/>
    </source>
</evidence>
<feature type="signal peptide" evidence="2">
    <location>
        <begin position="1"/>
        <end position="23"/>
    </location>
</feature>
<name>A0A5B9MJH3_9BACT</name>
<evidence type="ECO:0008006" key="5">
    <source>
        <dbReference type="Google" id="ProtNLM"/>
    </source>
</evidence>
<evidence type="ECO:0000256" key="1">
    <source>
        <dbReference type="SAM" id="MobiDB-lite"/>
    </source>
</evidence>
<organism evidence="3 4">
    <name type="scientific">Stieleria maiorica</name>
    <dbReference type="NCBI Taxonomy" id="2795974"/>
    <lineage>
        <taxon>Bacteria</taxon>
        <taxon>Pseudomonadati</taxon>
        <taxon>Planctomycetota</taxon>
        <taxon>Planctomycetia</taxon>
        <taxon>Pirellulales</taxon>
        <taxon>Pirellulaceae</taxon>
        <taxon>Stieleria</taxon>
    </lineage>
</organism>
<dbReference type="Proteomes" id="UP000321353">
    <property type="component" value="Chromosome"/>
</dbReference>
<sequence precursor="true">MLNFTKTVVCCLAVVALSSVSEAGEAIAYRLSKTKEMHFDDGRKAEQHLAAVKKLGCEARMDSHGGHTDVIYRSAKWQVMEVANDKLVHQWEDWLKKAGFETVHGHAADHGSGHDAHDGHDLSGHDHAGHSHEGHSHSPGKAEEVSYVMQNWKTIHSQDATQMSELVALMKGLGCEVRTEDHGGHKDVSVRCPQWKHVEVASHEAAAGWQDWLRKNGFETRHEH</sequence>
<feature type="chain" id="PRO_5022733081" description="Secreted protein" evidence="2">
    <location>
        <begin position="24"/>
        <end position="224"/>
    </location>
</feature>
<keyword evidence="4" id="KW-1185">Reference proteome</keyword>
<proteinExistence type="predicted"/>
<feature type="region of interest" description="Disordered" evidence="1">
    <location>
        <begin position="105"/>
        <end position="142"/>
    </location>
</feature>
<protein>
    <recommendedName>
        <fullName evidence="5">Secreted protein</fullName>
    </recommendedName>
</protein>
<dbReference type="EMBL" id="CP036264">
    <property type="protein sequence ID" value="QEG01523.1"/>
    <property type="molecule type" value="Genomic_DNA"/>
</dbReference>
<keyword evidence="2" id="KW-0732">Signal</keyword>